<dbReference type="RefSeq" id="WP_083129850.1">
    <property type="nucleotide sequence ID" value="NZ_AP022606.1"/>
</dbReference>
<dbReference type="EMBL" id="AP022606">
    <property type="protein sequence ID" value="BBZ10062.1"/>
    <property type="molecule type" value="Genomic_DNA"/>
</dbReference>
<evidence type="ECO:0008006" key="6">
    <source>
        <dbReference type="Google" id="ProtNLM"/>
    </source>
</evidence>
<keyword evidence="1" id="KW-0472">Membrane</keyword>
<evidence type="ECO:0000313" key="3">
    <source>
        <dbReference type="EMBL" id="ORA41072.1"/>
    </source>
</evidence>
<sequence length="382" mass="41797">MTTTLLRVNEQRHERILTWIGAGFVLVVAGTLLLYHTAINPAGQPAKNTISVAIETPYVGQGVVDGTAVILHGVKVGEVKNIAKLAGNRVRMDVELQNGPTKGLTDAVGIDFRPANYFGVTGVNLIPTDRGQILRSGASISVMPAGNFTLQTLLYRLGELSHQVVTPQLISVIDRATRYTDALNPLFETMILVSTTVTDVQTVSTEQLLRNTAAISVGLPSFLDATLNVGNNYLMNASTGLDFDPAKDRANNPYLRYYTPEQLKNYEEASHLLATNPDKFAFGRYREYFNAARLDLFSKIGDLEKSHTYDLFPLLDQTRIMADVVPRLLQPTDIAEKLGELRSRLERMYAGSGDQRALQVRIVLDELPGVAAPLSLVLGGAE</sequence>
<dbReference type="Proteomes" id="UP000467379">
    <property type="component" value="Chromosome"/>
</dbReference>
<evidence type="ECO:0000313" key="5">
    <source>
        <dbReference type="Proteomes" id="UP000467379"/>
    </source>
</evidence>
<keyword evidence="1" id="KW-1133">Transmembrane helix</keyword>
<protein>
    <recommendedName>
        <fullName evidence="6">Mce family protein</fullName>
    </recommendedName>
</protein>
<organism evidence="3 4">
    <name type="scientific">Mycobacterium branderi</name>
    <dbReference type="NCBI Taxonomy" id="43348"/>
    <lineage>
        <taxon>Bacteria</taxon>
        <taxon>Bacillati</taxon>
        <taxon>Actinomycetota</taxon>
        <taxon>Actinomycetes</taxon>
        <taxon>Mycobacteriales</taxon>
        <taxon>Mycobacteriaceae</taxon>
        <taxon>Mycobacterium</taxon>
    </lineage>
</organism>
<dbReference type="EMBL" id="MVHM01000001">
    <property type="protein sequence ID" value="ORA41072.1"/>
    <property type="molecule type" value="Genomic_DNA"/>
</dbReference>
<reference evidence="2 5" key="2">
    <citation type="journal article" date="2019" name="Emerg. Microbes Infect.">
        <title>Comprehensive subspecies identification of 175 nontuberculous mycobacteria species based on 7547 genomic profiles.</title>
        <authorList>
            <person name="Matsumoto Y."/>
            <person name="Kinjo T."/>
            <person name="Motooka D."/>
            <person name="Nabeya D."/>
            <person name="Jung N."/>
            <person name="Uechi K."/>
            <person name="Horii T."/>
            <person name="Iida T."/>
            <person name="Fujita J."/>
            <person name="Nakamura S."/>
        </authorList>
    </citation>
    <scope>NUCLEOTIDE SEQUENCE [LARGE SCALE GENOMIC DNA]</scope>
    <source>
        <strain evidence="2 5">JCM 12687</strain>
    </source>
</reference>
<dbReference type="AlphaFoldDB" id="A0A7I7VZF9"/>
<keyword evidence="1" id="KW-0812">Transmembrane</keyword>
<name>A0A7I7VZF9_9MYCO</name>
<reference evidence="3 4" key="1">
    <citation type="submission" date="2016-12" db="EMBL/GenBank/DDBJ databases">
        <title>The new phylogeny of genus Mycobacterium.</title>
        <authorList>
            <person name="Tortoli E."/>
            <person name="Trovato A."/>
            <person name="Cirillo D.M."/>
        </authorList>
    </citation>
    <scope>NUCLEOTIDE SEQUENCE [LARGE SCALE GENOMIC DNA]</scope>
    <source>
        <strain evidence="3 4">DSM 44624</strain>
    </source>
</reference>
<dbReference type="Proteomes" id="UP000192441">
    <property type="component" value="Unassembled WGS sequence"/>
</dbReference>
<reference evidence="2" key="3">
    <citation type="submission" date="2020-02" db="EMBL/GenBank/DDBJ databases">
        <authorList>
            <person name="Matsumoto Y."/>
            <person name="Motooka D."/>
            <person name="Nakamura S."/>
        </authorList>
    </citation>
    <scope>NUCLEOTIDE SEQUENCE</scope>
    <source>
        <strain evidence="2">JCM 12687</strain>
    </source>
</reference>
<evidence type="ECO:0000256" key="1">
    <source>
        <dbReference type="SAM" id="Phobius"/>
    </source>
</evidence>
<evidence type="ECO:0000313" key="2">
    <source>
        <dbReference type="EMBL" id="BBZ10062.1"/>
    </source>
</evidence>
<evidence type="ECO:0000313" key="4">
    <source>
        <dbReference type="Proteomes" id="UP000192441"/>
    </source>
</evidence>
<proteinExistence type="predicted"/>
<keyword evidence="5" id="KW-1185">Reference proteome</keyword>
<gene>
    <name evidence="3" type="ORF">BST20_02740</name>
    <name evidence="2" type="ORF">MBRA_02570</name>
</gene>
<accession>A0A7I7VZF9</accession>
<feature type="transmembrane region" description="Helical" evidence="1">
    <location>
        <begin position="16"/>
        <end position="35"/>
    </location>
</feature>